<accession>A0ABY0C8J2</accession>
<reference evidence="5 6" key="1">
    <citation type="submission" date="2018-12" db="EMBL/GenBank/DDBJ databases">
        <authorList>
            <person name="hu s."/>
            <person name="Xu Y."/>
            <person name="Xu B."/>
            <person name="Li F."/>
        </authorList>
    </citation>
    <scope>NUCLEOTIDE SEQUENCE [LARGE SCALE GENOMIC DNA]</scope>
    <source>
        <strain evidence="5 6">KSW2-17</strain>
    </source>
</reference>
<feature type="region of interest" description="Disordered" evidence="3">
    <location>
        <begin position="80"/>
        <end position="106"/>
    </location>
</feature>
<evidence type="ECO:0000313" key="5">
    <source>
        <dbReference type="EMBL" id="RUQ86089.1"/>
    </source>
</evidence>
<evidence type="ECO:0000256" key="2">
    <source>
        <dbReference type="PROSITE-ProRule" id="PRU00335"/>
    </source>
</evidence>
<evidence type="ECO:0000256" key="3">
    <source>
        <dbReference type="SAM" id="MobiDB-lite"/>
    </source>
</evidence>
<sequence length="362" mass="40180">MGAGLRCRTGPLGSPQASGRSGGRRGVVHRQLRRLDVLERVGRRGYPRRRRVARRSSREALQQLLSITTRSDPSGRVAREARAARSHPGCAGLSPSGERSPDLVGGVSRRRVEGSADARVSVYCCPYPEVSVLTTRTNEKDLNVVNVDPLRRFLALDYAESADLRNSPQQERSRLSLETILRVCGEIIDETGHAGVTTAEVAKRAEMAIGTVYRFFPDRVALMLGVYDYMTKRYVEMCIEALSAAEPATWQQAFDILTDTNVVARRTVPGYRATQYRVLADEESQEKYNLRTTSYIDAVVGQLAAFDLPTDEAWTARVAVAIELSRSLQRLAFDAEADGDEWLLDEARTVAITYLETQLAAR</sequence>
<evidence type="ECO:0000313" key="6">
    <source>
        <dbReference type="Proteomes" id="UP000268291"/>
    </source>
</evidence>
<gene>
    <name evidence="5" type="ORF">ELQ93_03490</name>
</gene>
<evidence type="ECO:0000259" key="4">
    <source>
        <dbReference type="PROSITE" id="PS50977"/>
    </source>
</evidence>
<feature type="DNA-binding region" description="H-T-H motif" evidence="2">
    <location>
        <begin position="197"/>
        <end position="216"/>
    </location>
</feature>
<dbReference type="Proteomes" id="UP000268291">
    <property type="component" value="Unassembled WGS sequence"/>
</dbReference>
<dbReference type="SUPFAM" id="SSF46689">
    <property type="entry name" value="Homeodomain-like"/>
    <property type="match status" value="1"/>
</dbReference>
<organism evidence="5 6">
    <name type="scientific">Labedella gwakjiensis</name>
    <dbReference type="NCBI Taxonomy" id="390269"/>
    <lineage>
        <taxon>Bacteria</taxon>
        <taxon>Bacillati</taxon>
        <taxon>Actinomycetota</taxon>
        <taxon>Actinomycetes</taxon>
        <taxon>Micrococcales</taxon>
        <taxon>Microbacteriaceae</taxon>
        <taxon>Labedella</taxon>
    </lineage>
</organism>
<comment type="caution">
    <text evidence="5">The sequence shown here is derived from an EMBL/GenBank/DDBJ whole genome shotgun (WGS) entry which is preliminary data.</text>
</comment>
<keyword evidence="6" id="KW-1185">Reference proteome</keyword>
<feature type="region of interest" description="Disordered" evidence="3">
    <location>
        <begin position="1"/>
        <end position="27"/>
    </location>
</feature>
<dbReference type="PROSITE" id="PS50977">
    <property type="entry name" value="HTH_TETR_2"/>
    <property type="match status" value="1"/>
</dbReference>
<keyword evidence="1 2" id="KW-0238">DNA-binding</keyword>
<dbReference type="EMBL" id="RZGY01000001">
    <property type="protein sequence ID" value="RUQ86089.1"/>
    <property type="molecule type" value="Genomic_DNA"/>
</dbReference>
<evidence type="ECO:0000256" key="1">
    <source>
        <dbReference type="ARBA" id="ARBA00023125"/>
    </source>
</evidence>
<dbReference type="InterPro" id="IPR041674">
    <property type="entry name" value="TetR_C_22"/>
</dbReference>
<name>A0ABY0C8J2_9MICO</name>
<dbReference type="Pfam" id="PF17928">
    <property type="entry name" value="TetR_C_22"/>
    <property type="match status" value="1"/>
</dbReference>
<dbReference type="Pfam" id="PF00440">
    <property type="entry name" value="TetR_N"/>
    <property type="match status" value="1"/>
</dbReference>
<proteinExistence type="predicted"/>
<protein>
    <submittedName>
        <fullName evidence="5">TetR/AcrR family transcriptional regulator</fullName>
    </submittedName>
</protein>
<dbReference type="InterPro" id="IPR009057">
    <property type="entry name" value="Homeodomain-like_sf"/>
</dbReference>
<feature type="domain" description="HTH tetR-type" evidence="4">
    <location>
        <begin position="174"/>
        <end position="234"/>
    </location>
</feature>
<dbReference type="Gene3D" id="1.10.357.10">
    <property type="entry name" value="Tetracycline Repressor, domain 2"/>
    <property type="match status" value="1"/>
</dbReference>
<dbReference type="InterPro" id="IPR001647">
    <property type="entry name" value="HTH_TetR"/>
</dbReference>